<sequence length="79" mass="8043">MTHRFAHLALPLAAALALSACGEAEEPAYEVDATDEGGGELIVAEDQADAVEVDTPDTPMTNVPEESADTADAADTGAE</sequence>
<reference evidence="6" key="1">
    <citation type="submission" date="2018-09" db="EMBL/GenBank/DDBJ databases">
        <title>Nocardia yunnanensis sp. nov., an actinomycete isolated from a soil sample.</title>
        <authorList>
            <person name="Zhang J."/>
        </authorList>
    </citation>
    <scope>NUCLEOTIDE SEQUENCE [LARGE SCALE GENOMIC DNA]</scope>
    <source>
        <strain evidence="6">21-3</strain>
    </source>
</reference>
<protein>
    <recommendedName>
        <fullName evidence="7">Argininosuccinate lyase</fullName>
    </recommendedName>
</protein>
<keyword evidence="5" id="KW-1185">Reference proteome</keyword>
<dbReference type="RefSeq" id="WP_130585850.1">
    <property type="nucleotide sequence ID" value="NZ_AP019389.1"/>
</dbReference>
<dbReference type="Proteomes" id="UP000290057">
    <property type="component" value="Chromosome"/>
</dbReference>
<gene>
    <name evidence="4" type="ORF">D0Y83_04495</name>
    <name evidence="3" type="ORF">EKJ_06030</name>
</gene>
<dbReference type="GeneID" id="69696547"/>
<feature type="compositionally biased region" description="Low complexity" evidence="1">
    <location>
        <begin position="70"/>
        <end position="79"/>
    </location>
</feature>
<reference evidence="4" key="2">
    <citation type="submission" date="2018-09" db="EMBL/GenBank/DDBJ databases">
        <authorList>
            <person name="Zhang J."/>
        </authorList>
    </citation>
    <scope>NUCLEOTIDE SEQUENCE</scope>
    <source>
        <strain evidence="4">21-3</strain>
    </source>
</reference>
<evidence type="ECO:0000256" key="1">
    <source>
        <dbReference type="SAM" id="MobiDB-lite"/>
    </source>
</evidence>
<evidence type="ECO:0008006" key="7">
    <source>
        <dbReference type="Google" id="ProtNLM"/>
    </source>
</evidence>
<name>A0A3T1CFJ8_9SPHN</name>
<reference evidence="3 5" key="3">
    <citation type="submission" date="2019-01" db="EMBL/GenBank/DDBJ databases">
        <title>Complete genome sequence of Erythrobacter flavus KJ5.</title>
        <authorList>
            <person name="Kanesaki Y."/>
            <person name="Brotosudarmo T."/>
            <person name="Moriuchi R."/>
            <person name="Awai K."/>
        </authorList>
    </citation>
    <scope>NUCLEOTIDE SEQUENCE [LARGE SCALE GENOMIC DNA]</scope>
    <source>
        <strain evidence="3 5">KJ5</strain>
    </source>
</reference>
<dbReference type="AlphaFoldDB" id="A0A3T1CFJ8"/>
<dbReference type="PROSITE" id="PS51257">
    <property type="entry name" value="PROKAR_LIPOPROTEIN"/>
    <property type="match status" value="1"/>
</dbReference>
<keyword evidence="2" id="KW-0732">Signal</keyword>
<dbReference type="Proteomes" id="UP000325385">
    <property type="component" value="Chromosome"/>
</dbReference>
<feature type="region of interest" description="Disordered" evidence="1">
    <location>
        <begin position="52"/>
        <end position="79"/>
    </location>
</feature>
<proteinExistence type="predicted"/>
<evidence type="ECO:0000313" key="5">
    <source>
        <dbReference type="Proteomes" id="UP000290057"/>
    </source>
</evidence>
<accession>A0A3T1CFJ8</accession>
<organism evidence="3 5">
    <name type="scientific">Qipengyuania flava</name>
    <dbReference type="NCBI Taxonomy" id="192812"/>
    <lineage>
        <taxon>Bacteria</taxon>
        <taxon>Pseudomonadati</taxon>
        <taxon>Pseudomonadota</taxon>
        <taxon>Alphaproteobacteria</taxon>
        <taxon>Sphingomonadales</taxon>
        <taxon>Erythrobacteraceae</taxon>
        <taxon>Qipengyuania</taxon>
    </lineage>
</organism>
<evidence type="ECO:0000256" key="2">
    <source>
        <dbReference type="SAM" id="SignalP"/>
    </source>
</evidence>
<dbReference type="EMBL" id="AP019389">
    <property type="protein sequence ID" value="BBI19756.1"/>
    <property type="molecule type" value="Genomic_DNA"/>
</dbReference>
<feature type="signal peptide" evidence="2">
    <location>
        <begin position="1"/>
        <end position="24"/>
    </location>
</feature>
<evidence type="ECO:0000313" key="4">
    <source>
        <dbReference type="EMBL" id="QFI62614.1"/>
    </source>
</evidence>
<feature type="chain" id="PRO_5044085234" description="Argininosuccinate lyase" evidence="2">
    <location>
        <begin position="25"/>
        <end position="79"/>
    </location>
</feature>
<evidence type="ECO:0000313" key="6">
    <source>
        <dbReference type="Proteomes" id="UP000325385"/>
    </source>
</evidence>
<dbReference type="EMBL" id="CP032228">
    <property type="protein sequence ID" value="QFI62614.1"/>
    <property type="molecule type" value="Genomic_DNA"/>
</dbReference>
<evidence type="ECO:0000313" key="3">
    <source>
        <dbReference type="EMBL" id="BBI19756.1"/>
    </source>
</evidence>